<dbReference type="InterPro" id="IPR020556">
    <property type="entry name" value="Amidase_CS"/>
</dbReference>
<name>A0ABD6GEK7_AGRVI</name>
<evidence type="ECO:0000256" key="2">
    <source>
        <dbReference type="ARBA" id="ARBA00021874"/>
    </source>
</evidence>
<dbReference type="GO" id="GO:0016787">
    <property type="term" value="F:hydrolase activity"/>
    <property type="evidence" value="ECO:0007669"/>
    <property type="project" value="UniProtKB-KW"/>
</dbReference>
<keyword evidence="4" id="KW-0378">Hydrolase</keyword>
<comment type="function">
    <text evidence="1">Hydrolyzes indole-3-acetamide (IAM) into indole-3-acetic acid (IAA).</text>
</comment>
<protein>
    <recommendedName>
        <fullName evidence="2">Indoleacetamide hydrolase</fullName>
    </recommendedName>
</protein>
<reference evidence="4 5" key="1">
    <citation type="submission" date="2019-11" db="EMBL/GenBank/DDBJ databases">
        <title>Whole-genome sequencing of Allorhizobium vitis.</title>
        <authorList>
            <person name="Gan H.M."/>
            <person name="Savka M.A."/>
        </authorList>
    </citation>
    <scope>NUCLEOTIDE SEQUENCE [LARGE SCALE GENOMIC DNA]</scope>
    <source>
        <strain evidence="4 5">AB4</strain>
    </source>
</reference>
<dbReference type="Gene3D" id="3.90.1300.10">
    <property type="entry name" value="Amidase signature (AS) domain"/>
    <property type="match status" value="1"/>
</dbReference>
<dbReference type="PROSITE" id="PS00571">
    <property type="entry name" value="AMIDASES"/>
    <property type="match status" value="1"/>
</dbReference>
<dbReference type="InterPro" id="IPR023631">
    <property type="entry name" value="Amidase_dom"/>
</dbReference>
<dbReference type="InterPro" id="IPR000120">
    <property type="entry name" value="Amidase"/>
</dbReference>
<sequence>MTPIMSGKSIAQLAVLIQSGALDPQDLAHQTLAAIRDHADQTIFTRLTPERAMQEAKASASRIRAGCSLGPLDGIPIAWKDLFDLKGITTTAGSVVLDDQPPAVRDADVVQALANAGMVSIGHVNMSEFAFSGLGVNPHYGTPRNPHSMGEARVPGGSSSGSAVAVAAGLVPVSIGTDTGGSVRIPSAFNGIVGYKATRGRYSMRGVFPLSKSLDSLGPLCRTVQDAVWVDAAMRGLTQPQVTRTALAGRRFVVPERVFFDGAEDGVVQAFEAAIRRLEQAGAVVRRQAFPIMQQILDVLAKHGPLVTAEAYVLHRHRLHGPDAARMDQRVATRARLGENISLASYVELIERREQLIAEFTGQIGTDEFILTPTVAHVAPLTAPLVADDDLFVATNGKTLRNTMLGNFLDWCAVSLPCGTGDANMPVGLQVSGPAGSDEALLGLALSVEAVVCG</sequence>
<dbReference type="AlphaFoldDB" id="A0ABD6GEK7"/>
<evidence type="ECO:0000313" key="5">
    <source>
        <dbReference type="Proteomes" id="UP000175993"/>
    </source>
</evidence>
<comment type="caution">
    <text evidence="4">The sequence shown here is derived from an EMBL/GenBank/DDBJ whole genome shotgun (WGS) entry which is preliminary data.</text>
</comment>
<dbReference type="Proteomes" id="UP000175993">
    <property type="component" value="Unassembled WGS sequence"/>
</dbReference>
<dbReference type="RefSeq" id="WP_070164492.1">
    <property type="nucleotide sequence ID" value="NZ_CP118260.1"/>
</dbReference>
<gene>
    <name evidence="4" type="ORF">BBI04_021360</name>
</gene>
<dbReference type="NCBIfam" id="NF005460">
    <property type="entry name" value="PRK07056.1"/>
    <property type="match status" value="1"/>
</dbReference>
<dbReference type="PANTHER" id="PTHR11895">
    <property type="entry name" value="TRANSAMIDASE"/>
    <property type="match status" value="1"/>
</dbReference>
<dbReference type="InterPro" id="IPR036928">
    <property type="entry name" value="AS_sf"/>
</dbReference>
<dbReference type="NCBIfam" id="NF004766">
    <property type="entry name" value="PRK06102.1"/>
    <property type="match status" value="1"/>
</dbReference>
<organism evidence="4 5">
    <name type="scientific">Agrobacterium vitis</name>
    <name type="common">Rhizobium vitis</name>
    <dbReference type="NCBI Taxonomy" id="373"/>
    <lineage>
        <taxon>Bacteria</taxon>
        <taxon>Pseudomonadati</taxon>
        <taxon>Pseudomonadota</taxon>
        <taxon>Alphaproteobacteria</taxon>
        <taxon>Hyphomicrobiales</taxon>
        <taxon>Rhizobiaceae</taxon>
        <taxon>Rhizobium/Agrobacterium group</taxon>
        <taxon>Agrobacterium</taxon>
    </lineage>
</organism>
<accession>A0ABD6GEK7</accession>
<dbReference type="PANTHER" id="PTHR11895:SF176">
    <property type="entry name" value="AMIDASE AMID-RELATED"/>
    <property type="match status" value="1"/>
</dbReference>
<feature type="domain" description="Amidase" evidence="3">
    <location>
        <begin position="31"/>
        <end position="442"/>
    </location>
</feature>
<proteinExistence type="predicted"/>
<dbReference type="SUPFAM" id="SSF75304">
    <property type="entry name" value="Amidase signature (AS) enzymes"/>
    <property type="match status" value="1"/>
</dbReference>
<evidence type="ECO:0000313" key="4">
    <source>
        <dbReference type="EMBL" id="MUP07341.1"/>
    </source>
</evidence>
<evidence type="ECO:0000256" key="1">
    <source>
        <dbReference type="ARBA" id="ARBA00003871"/>
    </source>
</evidence>
<dbReference type="Pfam" id="PF01425">
    <property type="entry name" value="Amidase"/>
    <property type="match status" value="1"/>
</dbReference>
<dbReference type="EMBL" id="MBEV02000014">
    <property type="protein sequence ID" value="MUP07341.1"/>
    <property type="molecule type" value="Genomic_DNA"/>
</dbReference>
<evidence type="ECO:0000259" key="3">
    <source>
        <dbReference type="Pfam" id="PF01425"/>
    </source>
</evidence>